<dbReference type="Proteomes" id="UP000265955">
    <property type="component" value="Unassembled WGS sequence"/>
</dbReference>
<protein>
    <submittedName>
        <fullName evidence="8">ABC transporter permease</fullName>
    </submittedName>
</protein>
<accession>A0A3A3FPN1</accession>
<dbReference type="OrthoDB" id="5291724at2"/>
<feature type="transmembrane region" description="Helical" evidence="6">
    <location>
        <begin position="259"/>
        <end position="281"/>
    </location>
</feature>
<comment type="caution">
    <text evidence="8">The sequence shown here is derived from an EMBL/GenBank/DDBJ whole genome shotgun (WGS) entry which is preliminary data.</text>
</comment>
<feature type="domain" description="ABC3 transporter permease C-terminal" evidence="7">
    <location>
        <begin position="719"/>
        <end position="831"/>
    </location>
</feature>
<dbReference type="RefSeq" id="WP_119768122.1">
    <property type="nucleotide sequence ID" value="NZ_QYUO01000001.1"/>
</dbReference>
<keyword evidence="9" id="KW-1185">Reference proteome</keyword>
<name>A0A3A3FPN1_9BURK</name>
<feature type="transmembrane region" description="Helical" evidence="6">
    <location>
        <begin position="428"/>
        <end position="457"/>
    </location>
</feature>
<dbReference type="InterPro" id="IPR003838">
    <property type="entry name" value="ABC3_permease_C"/>
</dbReference>
<evidence type="ECO:0000256" key="5">
    <source>
        <dbReference type="ARBA" id="ARBA00023136"/>
    </source>
</evidence>
<dbReference type="PANTHER" id="PTHR30287:SF2">
    <property type="entry name" value="BLL1001 PROTEIN"/>
    <property type="match status" value="1"/>
</dbReference>
<evidence type="ECO:0000256" key="2">
    <source>
        <dbReference type="ARBA" id="ARBA00022475"/>
    </source>
</evidence>
<feature type="transmembrane region" description="Helical" evidence="6">
    <location>
        <begin position="302"/>
        <end position="335"/>
    </location>
</feature>
<evidence type="ECO:0000259" key="7">
    <source>
        <dbReference type="Pfam" id="PF02687"/>
    </source>
</evidence>
<feature type="transmembrane region" description="Helical" evidence="6">
    <location>
        <begin position="397"/>
        <end position="416"/>
    </location>
</feature>
<feature type="transmembrane region" description="Helical" evidence="6">
    <location>
        <begin position="757"/>
        <end position="790"/>
    </location>
</feature>
<comment type="subcellular location">
    <subcellularLocation>
        <location evidence="1">Cell membrane</location>
        <topology evidence="1">Multi-pass membrane protein</topology>
    </subcellularLocation>
</comment>
<feature type="domain" description="ABC3 transporter permease C-terminal" evidence="7">
    <location>
        <begin position="259"/>
        <end position="384"/>
    </location>
</feature>
<dbReference type="Pfam" id="PF02687">
    <property type="entry name" value="FtsX"/>
    <property type="match status" value="2"/>
</dbReference>
<keyword evidence="4 6" id="KW-1133">Transmembrane helix</keyword>
<gene>
    <name evidence="8" type="ORF">D3871_06375</name>
</gene>
<dbReference type="GO" id="GO:0005886">
    <property type="term" value="C:plasma membrane"/>
    <property type="evidence" value="ECO:0007669"/>
    <property type="project" value="UniProtKB-SubCell"/>
</dbReference>
<evidence type="ECO:0000256" key="4">
    <source>
        <dbReference type="ARBA" id="ARBA00022989"/>
    </source>
</evidence>
<feature type="transmembrane region" description="Helical" evidence="6">
    <location>
        <begin position="478"/>
        <end position="503"/>
    </location>
</feature>
<reference evidence="9" key="1">
    <citation type="submission" date="2018-09" db="EMBL/GenBank/DDBJ databases">
        <authorList>
            <person name="Zhu H."/>
        </authorList>
    </citation>
    <scope>NUCLEOTIDE SEQUENCE [LARGE SCALE GENOMIC DNA]</scope>
    <source>
        <strain evidence="9">K1R23-30</strain>
    </source>
</reference>
<keyword evidence="2" id="KW-1003">Cell membrane</keyword>
<dbReference type="EMBL" id="QYUO01000001">
    <property type="protein sequence ID" value="RJF98177.1"/>
    <property type="molecule type" value="Genomic_DNA"/>
</dbReference>
<evidence type="ECO:0000256" key="1">
    <source>
        <dbReference type="ARBA" id="ARBA00004651"/>
    </source>
</evidence>
<feature type="transmembrane region" description="Helical" evidence="6">
    <location>
        <begin position="715"/>
        <end position="736"/>
    </location>
</feature>
<organism evidence="8 9">
    <name type="scientific">Noviherbaspirillum saxi</name>
    <dbReference type="NCBI Taxonomy" id="2320863"/>
    <lineage>
        <taxon>Bacteria</taxon>
        <taxon>Pseudomonadati</taxon>
        <taxon>Pseudomonadota</taxon>
        <taxon>Betaproteobacteria</taxon>
        <taxon>Burkholderiales</taxon>
        <taxon>Oxalobacteraceae</taxon>
        <taxon>Noviherbaspirillum</taxon>
    </lineage>
</organism>
<evidence type="ECO:0000313" key="9">
    <source>
        <dbReference type="Proteomes" id="UP000265955"/>
    </source>
</evidence>
<dbReference type="InterPro" id="IPR038766">
    <property type="entry name" value="Membrane_comp_ABC_pdt"/>
</dbReference>
<dbReference type="AlphaFoldDB" id="A0A3A3FPN1"/>
<sequence>MISARSQSLLRWLLIGEWRAHPVRALVAIAAIAIGVALGYAIHLINAAAYNEFSAAIQSLSGQADLQVRGTQALMDEAVYARVAARREVAVASPVLEVDAGIPGRREALKVIGIDIFSSAAIAPDLVGLPAEDKPYDTLADDAVFLSPAAMTWLGVKQGERLEVRIGTRLVSLRVAGGLVRARAGQRIAVMDIGSAQWRLDRIGRLSRIDLKLATGVNHGAFRETLARELQPAHVISVPQDEEARTANMSRAYRVNLNVLALVALFTGAFLVFSTQALSVIRRRSQLALLRVIGMTRRQMLLQILLEGSSLGVLGSLLGLAGGYLMAAGALRLFGGDLGGGYFPGVQPVARFAPLAAGVFFLLGTAAAVLGCIGPAWEAARAKPAHALKSGAEDTVLARLSTPWPALICIATGTVMTQLPPVFELALFGYLAIALLLIGGIALMPRVASLVFSLLSARTPRTPLAMLSIARLANAPNQASIALAGVLSSFSLMVAMAIMVASFRVSLDDWLSQVLPADLYVRSAASGNTAGLSLAEQDAIAGITGVRQAHFLRQSQLILDPARPSVALIARPIDVSNPGKALPLIGDALTDEATLQGRMPIWISEAIVDLYGYRVGADATLTIAGKPRGFVVAGIWRDYARQAGAIQIRLSDYRVLSGDQQVNDAALWLEAGASAEQISTALRQLPFGDALEASEPGEIRAISLRIFDRSFAVTYLLEAVAVVIGLFGIAATFSAQTLARAKEFGMLRHVGVLRRQILAMLAIEGTLLTLLGIAVGFVLGGAISLILVFVVNPQSFHWTMQLHLPVLLLMTIASLLLISAALTALIAGRYAVSQDAVRAVREDW</sequence>
<proteinExistence type="predicted"/>
<keyword evidence="3 6" id="KW-0812">Transmembrane</keyword>
<evidence type="ECO:0000313" key="8">
    <source>
        <dbReference type="EMBL" id="RJF98177.1"/>
    </source>
</evidence>
<keyword evidence="5 6" id="KW-0472">Membrane</keyword>
<feature type="transmembrane region" description="Helical" evidence="6">
    <location>
        <begin position="802"/>
        <end position="828"/>
    </location>
</feature>
<evidence type="ECO:0000256" key="3">
    <source>
        <dbReference type="ARBA" id="ARBA00022692"/>
    </source>
</evidence>
<feature type="transmembrane region" description="Helical" evidence="6">
    <location>
        <begin position="355"/>
        <end position="377"/>
    </location>
</feature>
<dbReference type="PANTHER" id="PTHR30287">
    <property type="entry name" value="MEMBRANE COMPONENT OF PREDICTED ABC SUPERFAMILY METABOLITE UPTAKE TRANSPORTER"/>
    <property type="match status" value="1"/>
</dbReference>
<feature type="transmembrane region" description="Helical" evidence="6">
    <location>
        <begin position="21"/>
        <end position="42"/>
    </location>
</feature>
<evidence type="ECO:0000256" key="6">
    <source>
        <dbReference type="SAM" id="Phobius"/>
    </source>
</evidence>